<dbReference type="Proteomes" id="UP000018840">
    <property type="component" value="Unassembled WGS sequence"/>
</dbReference>
<comment type="caution">
    <text evidence="1">The sequence shown here is derived from an EMBL/GenBank/DDBJ whole genome shotgun (WGS) entry which is preliminary data.</text>
</comment>
<accession>W1U4W7</accession>
<gene>
    <name evidence="1" type="ORF">Q612_NSC00286G0004</name>
</gene>
<organism evidence="1 2">
    <name type="scientific">Negativicoccus succinicivorans DORA_17_25</name>
    <dbReference type="NCBI Taxonomy" id="1403945"/>
    <lineage>
        <taxon>Bacteria</taxon>
        <taxon>Bacillati</taxon>
        <taxon>Bacillota</taxon>
        <taxon>Negativicutes</taxon>
        <taxon>Veillonellales</taxon>
        <taxon>Veillonellaceae</taxon>
        <taxon>Negativicoccus</taxon>
    </lineage>
</organism>
<dbReference type="AlphaFoldDB" id="W1U4W7"/>
<evidence type="ECO:0000313" key="2">
    <source>
        <dbReference type="Proteomes" id="UP000018840"/>
    </source>
</evidence>
<dbReference type="EMBL" id="AZMC01000286">
    <property type="protein sequence ID" value="ETI86653.1"/>
    <property type="molecule type" value="Genomic_DNA"/>
</dbReference>
<sequence length="68" mass="7748">MPPKMIGAPKMIRTSDTRFRKPLLYPLSYGRMLNITAAAAPRTLSRTAQPIFTYTLNRKYVTSPSRMT</sequence>
<dbReference type="AntiFam" id="ANF00012">
    <property type="entry name" value="tRNA translation"/>
</dbReference>
<name>W1U4W7_9FIRM</name>
<evidence type="ECO:0000313" key="1">
    <source>
        <dbReference type="EMBL" id="ETI86653.1"/>
    </source>
</evidence>
<protein>
    <submittedName>
        <fullName evidence="1">Uncharacterized protein</fullName>
    </submittedName>
</protein>
<proteinExistence type="predicted"/>
<reference evidence="1 2" key="1">
    <citation type="submission" date="2013-12" db="EMBL/GenBank/DDBJ databases">
        <title>A Varibaculum cambriense genome reconstructed from a premature infant gut community with otherwise low bacterial novelty that shifts toward anaerobic metabolism during the third week of life.</title>
        <authorList>
            <person name="Brown C.T."/>
            <person name="Sharon I."/>
            <person name="Thomas B.C."/>
            <person name="Castelle C.J."/>
            <person name="Morowitz M.J."/>
            <person name="Banfield J.F."/>
        </authorList>
    </citation>
    <scope>NUCLEOTIDE SEQUENCE [LARGE SCALE GENOMIC DNA]</scope>
    <source>
        <strain evidence="2">DORA_17_25</strain>
    </source>
</reference>